<organism evidence="5">
    <name type="scientific">Oppiella nova</name>
    <dbReference type="NCBI Taxonomy" id="334625"/>
    <lineage>
        <taxon>Eukaryota</taxon>
        <taxon>Metazoa</taxon>
        <taxon>Ecdysozoa</taxon>
        <taxon>Arthropoda</taxon>
        <taxon>Chelicerata</taxon>
        <taxon>Arachnida</taxon>
        <taxon>Acari</taxon>
        <taxon>Acariformes</taxon>
        <taxon>Sarcoptiformes</taxon>
        <taxon>Oribatida</taxon>
        <taxon>Brachypylina</taxon>
        <taxon>Oppioidea</taxon>
        <taxon>Oppiidae</taxon>
        <taxon>Oppiella</taxon>
    </lineage>
</organism>
<dbReference type="EMBL" id="CAJPVJ010010922">
    <property type="protein sequence ID" value="CAG2173505.1"/>
    <property type="molecule type" value="Genomic_DNA"/>
</dbReference>
<evidence type="ECO:0000313" key="5">
    <source>
        <dbReference type="EMBL" id="CAD7656318.1"/>
    </source>
</evidence>
<evidence type="ECO:0000256" key="3">
    <source>
        <dbReference type="ARBA" id="ARBA00023242"/>
    </source>
</evidence>
<dbReference type="EMBL" id="OC925747">
    <property type="protein sequence ID" value="CAD7656318.1"/>
    <property type="molecule type" value="Genomic_DNA"/>
</dbReference>
<dbReference type="GO" id="GO:0035861">
    <property type="term" value="C:site of double-strand break"/>
    <property type="evidence" value="ECO:0007669"/>
    <property type="project" value="TreeGrafter"/>
</dbReference>
<dbReference type="GO" id="GO:0006289">
    <property type="term" value="P:nucleotide-excision repair"/>
    <property type="evidence" value="ECO:0007669"/>
    <property type="project" value="TreeGrafter"/>
</dbReference>
<dbReference type="PIRSF" id="PIRSF011312">
    <property type="entry name" value="Cell_cycle_HUS1"/>
    <property type="match status" value="1"/>
</dbReference>
<dbReference type="GO" id="GO:0000724">
    <property type="term" value="P:double-strand break repair via homologous recombination"/>
    <property type="evidence" value="ECO:0007669"/>
    <property type="project" value="TreeGrafter"/>
</dbReference>
<dbReference type="GO" id="GO:0005730">
    <property type="term" value="C:nucleolus"/>
    <property type="evidence" value="ECO:0007669"/>
    <property type="project" value="InterPro"/>
</dbReference>
<dbReference type="GO" id="GO:0030896">
    <property type="term" value="C:checkpoint clamp complex"/>
    <property type="evidence" value="ECO:0007669"/>
    <property type="project" value="InterPro"/>
</dbReference>
<dbReference type="InterPro" id="IPR007150">
    <property type="entry name" value="HUS1/Mec3"/>
</dbReference>
<dbReference type="Gene3D" id="3.70.10.10">
    <property type="match status" value="1"/>
</dbReference>
<reference evidence="5" key="1">
    <citation type="submission" date="2020-11" db="EMBL/GenBank/DDBJ databases">
        <authorList>
            <person name="Tran Van P."/>
        </authorList>
    </citation>
    <scope>NUCLEOTIDE SEQUENCE</scope>
</reference>
<dbReference type="GO" id="GO:0031573">
    <property type="term" value="P:mitotic intra-S DNA damage checkpoint signaling"/>
    <property type="evidence" value="ECO:0007669"/>
    <property type="project" value="TreeGrafter"/>
</dbReference>
<proteinExistence type="inferred from homology"/>
<accession>A0A7R9MAY4</accession>
<evidence type="ECO:0000256" key="2">
    <source>
        <dbReference type="ARBA" id="ARBA00005563"/>
    </source>
</evidence>
<sequence>MKFKGVITDGQQIQSMIKVFQSVAKFWKTFYVKLSANEMQLISDRSNGLSPFVVKCDLNCEDYFQEYDFSGVSNDKNLIYFEMSSDPVSQVMSSLSPNIKALTLKLKNKSGGNVLAVGVDYPSQDSDRYVSHDLKVEIIKTQYWDQICGLQSGAYDLSFYLPETPTVITTIERLKDLCPYMTIRAKAIDQNKTVLTIGADTDSIALKTKFTDLDLNVNEDNDSNDRHWAIFPNVDN</sequence>
<dbReference type="GO" id="GO:0033314">
    <property type="term" value="P:mitotic DNA replication checkpoint signaling"/>
    <property type="evidence" value="ECO:0007669"/>
    <property type="project" value="TreeGrafter"/>
</dbReference>
<keyword evidence="3" id="KW-0539">Nucleus</keyword>
<dbReference type="OrthoDB" id="10063861at2759"/>
<dbReference type="AlphaFoldDB" id="A0A7R9MAY4"/>
<evidence type="ECO:0000313" key="6">
    <source>
        <dbReference type="Proteomes" id="UP000728032"/>
    </source>
</evidence>
<protein>
    <recommendedName>
        <fullName evidence="4">Checkpoint protein</fullName>
    </recommendedName>
</protein>
<dbReference type="InterPro" id="IPR016580">
    <property type="entry name" value="HUS1"/>
</dbReference>
<dbReference type="PANTHER" id="PTHR12900">
    <property type="entry name" value="MITOTIC AND DNA DAMAGE CHECKPOINT PROTEIN HUS1"/>
    <property type="match status" value="1"/>
</dbReference>
<evidence type="ECO:0000256" key="4">
    <source>
        <dbReference type="PIRNR" id="PIRNR011312"/>
    </source>
</evidence>
<dbReference type="Proteomes" id="UP000728032">
    <property type="component" value="Unassembled WGS sequence"/>
</dbReference>
<comment type="subcellular location">
    <subcellularLocation>
        <location evidence="1">Nucleus</location>
    </subcellularLocation>
</comment>
<name>A0A7R9MAY4_9ACAR</name>
<comment type="similarity">
    <text evidence="2 4">Belongs to the HUS1 family.</text>
</comment>
<evidence type="ECO:0000256" key="1">
    <source>
        <dbReference type="ARBA" id="ARBA00004123"/>
    </source>
</evidence>
<gene>
    <name evidence="5" type="ORF">ONB1V03_LOCUS12955</name>
</gene>
<dbReference type="GO" id="GO:0044778">
    <property type="term" value="P:meiotic DNA integrity checkpoint signaling"/>
    <property type="evidence" value="ECO:0007669"/>
    <property type="project" value="TreeGrafter"/>
</dbReference>
<dbReference type="Pfam" id="PF04005">
    <property type="entry name" value="Hus1"/>
    <property type="match status" value="1"/>
</dbReference>
<keyword evidence="6" id="KW-1185">Reference proteome</keyword>
<dbReference type="PANTHER" id="PTHR12900:SF0">
    <property type="entry name" value="CHECKPOINT PROTEIN"/>
    <property type="match status" value="1"/>
</dbReference>
<dbReference type="GO" id="GO:0000723">
    <property type="term" value="P:telomere maintenance"/>
    <property type="evidence" value="ECO:0007669"/>
    <property type="project" value="TreeGrafter"/>
</dbReference>